<protein>
    <recommendedName>
        <fullName evidence="3">DRBM domain-containing protein</fullName>
    </recommendedName>
</protein>
<dbReference type="GO" id="GO:0070878">
    <property type="term" value="F:primary miRNA binding"/>
    <property type="evidence" value="ECO:0007669"/>
    <property type="project" value="TreeGrafter"/>
</dbReference>
<evidence type="ECO:0000256" key="2">
    <source>
        <dbReference type="SAM" id="MobiDB-lite"/>
    </source>
</evidence>
<dbReference type="Proteomes" id="UP000030746">
    <property type="component" value="Unassembled WGS sequence"/>
</dbReference>
<dbReference type="HOGENOM" id="CLU_017211_2_0_1"/>
<dbReference type="SMART" id="SM00456">
    <property type="entry name" value="WW"/>
    <property type="match status" value="1"/>
</dbReference>
<reference evidence="4 5" key="1">
    <citation type="journal article" date="2013" name="Nature">
        <title>Insights into bilaterian evolution from three spiralian genomes.</title>
        <authorList>
            <person name="Simakov O."/>
            <person name="Marletaz F."/>
            <person name="Cho S.J."/>
            <person name="Edsinger-Gonzales E."/>
            <person name="Havlak P."/>
            <person name="Hellsten U."/>
            <person name="Kuo D.H."/>
            <person name="Larsson T."/>
            <person name="Lv J."/>
            <person name="Arendt D."/>
            <person name="Savage R."/>
            <person name="Osoegawa K."/>
            <person name="de Jong P."/>
            <person name="Grimwood J."/>
            <person name="Chapman J.A."/>
            <person name="Shapiro H."/>
            <person name="Aerts A."/>
            <person name="Otillar R.P."/>
            <person name="Terry A.Y."/>
            <person name="Boore J.L."/>
            <person name="Grigoriev I.V."/>
            <person name="Lindberg D.R."/>
            <person name="Seaver E.C."/>
            <person name="Weisblat D.A."/>
            <person name="Putnam N.H."/>
            <person name="Rokhsar D.S."/>
        </authorList>
    </citation>
    <scope>NUCLEOTIDE SEQUENCE [LARGE SCALE GENOMIC DNA]</scope>
</reference>
<dbReference type="GO" id="GO:0020037">
    <property type="term" value="F:heme binding"/>
    <property type="evidence" value="ECO:0007669"/>
    <property type="project" value="InterPro"/>
</dbReference>
<dbReference type="Gene3D" id="3.30.160.590">
    <property type="match status" value="1"/>
</dbReference>
<dbReference type="GeneID" id="20234497"/>
<dbReference type="GO" id="GO:0042802">
    <property type="term" value="F:identical protein binding"/>
    <property type="evidence" value="ECO:0007669"/>
    <property type="project" value="InterPro"/>
</dbReference>
<dbReference type="STRING" id="225164.V4AQR7"/>
<dbReference type="EMBL" id="KB201021">
    <property type="protein sequence ID" value="ESO99587.1"/>
    <property type="molecule type" value="Genomic_DNA"/>
</dbReference>
<feature type="compositionally biased region" description="Basic and acidic residues" evidence="2">
    <location>
        <begin position="82"/>
        <end position="93"/>
    </location>
</feature>
<organism evidence="4 5">
    <name type="scientific">Lottia gigantea</name>
    <name type="common">Giant owl limpet</name>
    <dbReference type="NCBI Taxonomy" id="225164"/>
    <lineage>
        <taxon>Eukaryota</taxon>
        <taxon>Metazoa</taxon>
        <taxon>Spiralia</taxon>
        <taxon>Lophotrochozoa</taxon>
        <taxon>Mollusca</taxon>
        <taxon>Gastropoda</taxon>
        <taxon>Patellogastropoda</taxon>
        <taxon>Lottioidea</taxon>
        <taxon>Lottiidae</taxon>
        <taxon>Lottia</taxon>
    </lineage>
</organism>
<dbReference type="FunFam" id="2.20.70.10:FF:000018">
    <property type="entry name" value="DGCR8 microprocessor complex subunit"/>
    <property type="match status" value="1"/>
</dbReference>
<dbReference type="PANTHER" id="PTHR13482:SF3">
    <property type="entry name" value="MICROPROCESSOR COMPLEX SUBUNIT DGCR8"/>
    <property type="match status" value="1"/>
</dbReference>
<evidence type="ECO:0000313" key="4">
    <source>
        <dbReference type="EMBL" id="ESO99587.1"/>
    </source>
</evidence>
<dbReference type="InterPro" id="IPR014720">
    <property type="entry name" value="dsRBD_dom"/>
</dbReference>
<dbReference type="SUPFAM" id="SSF54768">
    <property type="entry name" value="dsRNA-binding domain-like"/>
    <property type="match status" value="1"/>
</dbReference>
<accession>V4AQR7</accession>
<dbReference type="InterPro" id="IPR001202">
    <property type="entry name" value="WW_dom"/>
</dbReference>
<feature type="region of interest" description="Disordered" evidence="2">
    <location>
        <begin position="77"/>
        <end position="118"/>
    </location>
</feature>
<evidence type="ECO:0000256" key="1">
    <source>
        <dbReference type="PROSITE-ProRule" id="PRU00266"/>
    </source>
</evidence>
<dbReference type="GO" id="GO:0031053">
    <property type="term" value="P:primary miRNA processing"/>
    <property type="evidence" value="ECO:0007669"/>
    <property type="project" value="InterPro"/>
</dbReference>
<dbReference type="KEGG" id="lgi:LOTGIDRAFT_141857"/>
<dbReference type="CTD" id="20234497"/>
<feature type="non-terminal residue" evidence="4">
    <location>
        <position position="1"/>
    </location>
</feature>
<dbReference type="PROSITE" id="PS50137">
    <property type="entry name" value="DS_RBD"/>
    <property type="match status" value="1"/>
</dbReference>
<proteinExistence type="predicted"/>
<name>V4AQR7_LOTGI</name>
<dbReference type="RefSeq" id="XP_009049747.1">
    <property type="nucleotide sequence ID" value="XM_009051499.1"/>
</dbReference>
<dbReference type="SMART" id="SM00358">
    <property type="entry name" value="DSRM"/>
    <property type="match status" value="2"/>
</dbReference>
<dbReference type="FunFam" id="3.30.160.20:FF:000021">
    <property type="entry name" value="Microprocessor complex subunit DGCR8"/>
    <property type="match status" value="1"/>
</dbReference>
<gene>
    <name evidence="4" type="ORF">LOTGIDRAFT_141857</name>
</gene>
<dbReference type="Gene3D" id="2.20.70.10">
    <property type="match status" value="1"/>
</dbReference>
<dbReference type="OMA" id="PKKEWIM"/>
<feature type="domain" description="DRBM" evidence="3">
    <location>
        <begin position="206"/>
        <end position="273"/>
    </location>
</feature>
<dbReference type="Pfam" id="PF00035">
    <property type="entry name" value="dsrm"/>
    <property type="match status" value="1"/>
</dbReference>
<dbReference type="GO" id="GO:0070877">
    <property type="term" value="C:microprocessor complex"/>
    <property type="evidence" value="ECO:0007669"/>
    <property type="project" value="InterPro"/>
</dbReference>
<evidence type="ECO:0000259" key="3">
    <source>
        <dbReference type="PROSITE" id="PS50137"/>
    </source>
</evidence>
<dbReference type="Gene3D" id="3.30.160.20">
    <property type="match status" value="2"/>
</dbReference>
<evidence type="ECO:0000313" key="5">
    <source>
        <dbReference type="Proteomes" id="UP000030746"/>
    </source>
</evidence>
<dbReference type="AlphaFoldDB" id="V4AQR7"/>
<keyword evidence="1" id="KW-0694">RNA-binding</keyword>
<dbReference type="CDD" id="cd19868">
    <property type="entry name" value="DSRM_DGCR8_rpt2"/>
    <property type="match status" value="1"/>
</dbReference>
<sequence length="459" mass="52490">KGTNPFDILPEGWVVVTHNSGMPVYLHKDTRVCTMSRPYFLGPGSVRRHDIPVSAIPCLQYRRALLKEVEEKSETVVPDAYASDHSKETCKTEAEDEEKTSQVTASSEEPVTIKEENMEIPENCKENDDSLEVRQYCKKLFQFTSITVKKYKTWKDRRVHMKKRFHRQSTDLTNSILQPSNTKLLITCPVPPTSKTEFVLNPSGKSYICILHEYIQHTMRVQPRYKYKELENSLTPFSATVLIEDIEYGTGYASSKKAAKLQAAKTTLEVLIPDMNKVTQESTPDIEDLSFFDEVKIEDPRVYELGNKAGQPSPYQILDECLKRNYGLGDTKCTMNMKLLKHQKSEFTLTVGKHTASVIAKNKRDGKQRAAQAILQLLHPHVQCWGSLLRLYGKSSVKGLIEKREELNINQLQNQDKSVQPCLSILEKLKSEMMKLHSEKVSYSVYLDINLLLTVRLRV</sequence>
<dbReference type="InterPro" id="IPR040375">
    <property type="entry name" value="DGCR8"/>
</dbReference>
<dbReference type="CDD" id="cd19867">
    <property type="entry name" value="DSRM_DGCR8_rpt1"/>
    <property type="match status" value="1"/>
</dbReference>
<keyword evidence="5" id="KW-1185">Reference proteome</keyword>
<dbReference type="GO" id="GO:0003725">
    <property type="term" value="F:double-stranded RNA binding"/>
    <property type="evidence" value="ECO:0007669"/>
    <property type="project" value="TreeGrafter"/>
</dbReference>
<dbReference type="PANTHER" id="PTHR13482">
    <property type="entry name" value="MICRORNA PROCESSOR COMPLEX SUBUNIT DGCR8"/>
    <property type="match status" value="1"/>
</dbReference>
<dbReference type="OrthoDB" id="112668at2759"/>